<accession>A0A7Z8NR06</accession>
<dbReference type="PANTHER" id="PTHR30204">
    <property type="entry name" value="REDOX-CYCLING DRUG-SENSING TRANSCRIPTIONAL ACTIVATOR SOXR"/>
    <property type="match status" value="1"/>
</dbReference>
<reference evidence="3 4" key="1">
    <citation type="submission" date="2019-05" db="EMBL/GenBank/DDBJ databases">
        <title>Genome sequence of Cellulomonas hominis strain CS1.</title>
        <authorList>
            <person name="Belmont J."/>
            <person name="Maclea K.S."/>
        </authorList>
    </citation>
    <scope>NUCLEOTIDE SEQUENCE [LARGE SCALE GENOMIC DNA]</scope>
    <source>
        <strain evidence="3 4">CS1</strain>
    </source>
</reference>
<dbReference type="InterPro" id="IPR047057">
    <property type="entry name" value="MerR_fam"/>
</dbReference>
<dbReference type="SMART" id="SM00871">
    <property type="entry name" value="AraC_E_bind"/>
    <property type="match status" value="1"/>
</dbReference>
<sequence>MDMSDDRLLTIGEFSRLSMLSIRMLRHYDEHGVLPPTRVDPFSGYRSYHPALLRTAGRVRALRDAGVGVPDLAACAPFDDEARLRAVLLERRRAAQAEIAVAEGRLADIDRFLAHLEGPVMSTTVTRTTLPARRVASLRGVIPTYGDEGLLWQRLGAALAAAGAAPAPDAAAVAVFHDEGFVEQDADVEVQLDVAAPFPEVDGVRYVEEPAVDAAVGELHGPYEGVGAVMAELGAWIASRGLRVAGPMRNVYVVGPVTEPDPSAWVTRVCLPVATA</sequence>
<evidence type="ECO:0000313" key="4">
    <source>
        <dbReference type="Proteomes" id="UP000308121"/>
    </source>
</evidence>
<dbReference type="Gene3D" id="1.10.1660.10">
    <property type="match status" value="1"/>
</dbReference>
<organism evidence="3 4">
    <name type="scientific">Cellulomonas hominis</name>
    <dbReference type="NCBI Taxonomy" id="156981"/>
    <lineage>
        <taxon>Bacteria</taxon>
        <taxon>Bacillati</taxon>
        <taxon>Actinomycetota</taxon>
        <taxon>Actinomycetes</taxon>
        <taxon>Micrococcales</taxon>
        <taxon>Cellulomonadaceae</taxon>
        <taxon>Cellulomonas</taxon>
    </lineage>
</organism>
<dbReference type="InterPro" id="IPR029442">
    <property type="entry name" value="GyrI-like"/>
</dbReference>
<dbReference type="SUPFAM" id="SSF55136">
    <property type="entry name" value="Probable bacterial effector-binding domain"/>
    <property type="match status" value="1"/>
</dbReference>
<name>A0A7Z8NR06_9CELL</name>
<dbReference type="GO" id="GO:0003677">
    <property type="term" value="F:DNA binding"/>
    <property type="evidence" value="ECO:0007669"/>
    <property type="project" value="UniProtKB-KW"/>
</dbReference>
<evidence type="ECO:0000256" key="1">
    <source>
        <dbReference type="ARBA" id="ARBA00023125"/>
    </source>
</evidence>
<proteinExistence type="predicted"/>
<comment type="caution">
    <text evidence="3">The sequence shown here is derived from an EMBL/GenBank/DDBJ whole genome shotgun (WGS) entry which is preliminary data.</text>
</comment>
<dbReference type="InterPro" id="IPR011256">
    <property type="entry name" value="Reg_factor_effector_dom_sf"/>
</dbReference>
<dbReference type="InterPro" id="IPR000551">
    <property type="entry name" value="MerR-type_HTH_dom"/>
</dbReference>
<dbReference type="Pfam" id="PF06445">
    <property type="entry name" value="GyrI-like"/>
    <property type="match status" value="1"/>
</dbReference>
<dbReference type="GO" id="GO:0003700">
    <property type="term" value="F:DNA-binding transcription factor activity"/>
    <property type="evidence" value="ECO:0007669"/>
    <property type="project" value="InterPro"/>
</dbReference>
<feature type="domain" description="HTH merR-type" evidence="2">
    <location>
        <begin position="8"/>
        <end position="78"/>
    </location>
</feature>
<protein>
    <submittedName>
        <fullName evidence="3">MerR family DNA-binding transcriptional regulator</fullName>
    </submittedName>
</protein>
<dbReference type="SMART" id="SM00422">
    <property type="entry name" value="HTH_MERR"/>
    <property type="match status" value="1"/>
</dbReference>
<dbReference type="EMBL" id="SZYE01000283">
    <property type="protein sequence ID" value="TKR21981.1"/>
    <property type="molecule type" value="Genomic_DNA"/>
</dbReference>
<dbReference type="SUPFAM" id="SSF46955">
    <property type="entry name" value="Putative DNA-binding domain"/>
    <property type="match status" value="1"/>
</dbReference>
<dbReference type="InterPro" id="IPR009061">
    <property type="entry name" value="DNA-bd_dom_put_sf"/>
</dbReference>
<evidence type="ECO:0000313" key="3">
    <source>
        <dbReference type="EMBL" id="TKR21981.1"/>
    </source>
</evidence>
<dbReference type="Proteomes" id="UP000308121">
    <property type="component" value="Unassembled WGS sequence"/>
</dbReference>
<evidence type="ECO:0000259" key="2">
    <source>
        <dbReference type="PROSITE" id="PS50937"/>
    </source>
</evidence>
<dbReference type="OrthoDB" id="7849865at2"/>
<keyword evidence="1 3" id="KW-0238">DNA-binding</keyword>
<dbReference type="PROSITE" id="PS50937">
    <property type="entry name" value="HTH_MERR_2"/>
    <property type="match status" value="1"/>
</dbReference>
<gene>
    <name evidence="3" type="ORF">FA014_18890</name>
</gene>
<dbReference type="InterPro" id="IPR010499">
    <property type="entry name" value="AraC_E-bd"/>
</dbReference>
<dbReference type="AlphaFoldDB" id="A0A7Z8NR06"/>
<dbReference type="PANTHER" id="PTHR30204:SF97">
    <property type="entry name" value="MERR FAMILY REGULATORY PROTEIN"/>
    <property type="match status" value="1"/>
</dbReference>
<dbReference type="Pfam" id="PF00376">
    <property type="entry name" value="MerR"/>
    <property type="match status" value="1"/>
</dbReference>
<dbReference type="Gene3D" id="3.20.80.10">
    <property type="entry name" value="Regulatory factor, effector binding domain"/>
    <property type="match status" value="1"/>
</dbReference>